<accession>A0A9J9UBM1</accession>
<dbReference type="KEGG" id="dia:Dtpsy_3183"/>
<dbReference type="PANTHER" id="PTHR37291">
    <property type="entry name" value="5-METHYLCYTOSINE-SPECIFIC RESTRICTION ENZYME B"/>
    <property type="match status" value="1"/>
</dbReference>
<reference evidence="2 3" key="1">
    <citation type="journal article" date="2010" name="J. Bacteriol.">
        <title>Completed genome sequence of the anaerobic iron-oxidizing bacterium Acidovorax ebreus strain TPSY.</title>
        <authorList>
            <person name="Byrne-Bailey K.G."/>
            <person name="Weber K.A."/>
            <person name="Chair A.H."/>
            <person name="Bose S."/>
            <person name="Knox T."/>
            <person name="Spanbauer T.L."/>
            <person name="Chertkov O."/>
            <person name="Coates J.D."/>
        </authorList>
    </citation>
    <scope>NUCLEOTIDE SEQUENCE [LARGE SCALE GENOMIC DNA]</scope>
    <source>
        <strain evidence="2 3">TPSY</strain>
    </source>
</reference>
<name>A0A9J9UBM1_ACIET</name>
<dbReference type="CDD" id="cd00009">
    <property type="entry name" value="AAA"/>
    <property type="match status" value="1"/>
</dbReference>
<protein>
    <submittedName>
        <fullName evidence="2">ATPase associated with various cellular activities AAA_5</fullName>
    </submittedName>
</protein>
<dbReference type="EMBL" id="CP001392">
    <property type="protein sequence ID" value="ACM34614.1"/>
    <property type="molecule type" value="Genomic_DNA"/>
</dbReference>
<dbReference type="PANTHER" id="PTHR37291:SF1">
    <property type="entry name" value="TYPE IV METHYL-DIRECTED RESTRICTION ENZYME ECOKMCRB SUBUNIT"/>
    <property type="match status" value="1"/>
</dbReference>
<dbReference type="Gene3D" id="3.40.50.300">
    <property type="entry name" value="P-loop containing nucleotide triphosphate hydrolases"/>
    <property type="match status" value="1"/>
</dbReference>
<dbReference type="InterPro" id="IPR027417">
    <property type="entry name" value="P-loop_NTPase"/>
</dbReference>
<dbReference type="InterPro" id="IPR011704">
    <property type="entry name" value="ATPase_dyneun-rel_AAA"/>
</dbReference>
<dbReference type="InterPro" id="IPR052934">
    <property type="entry name" value="Methyl-DNA_Rec/Restrict_Enz"/>
</dbReference>
<dbReference type="GO" id="GO:0016887">
    <property type="term" value="F:ATP hydrolysis activity"/>
    <property type="evidence" value="ECO:0007669"/>
    <property type="project" value="InterPro"/>
</dbReference>
<evidence type="ECO:0000259" key="1">
    <source>
        <dbReference type="Pfam" id="PF07728"/>
    </source>
</evidence>
<dbReference type="AlphaFoldDB" id="A0A9J9UBM1"/>
<evidence type="ECO:0000313" key="2">
    <source>
        <dbReference type="EMBL" id="ACM34614.1"/>
    </source>
</evidence>
<sequence length="606" mass="64630">MRLLRAHPLSSAEAPLPTALKLYAVTKGNYVATAPTQNNILGAESAAKAASSGALRPLAYTRRSSGTRDLALPEATSVASGYWETPANISSKPPRWIIQIDATVTPATASLAKDATGHEMPGAGTPGYINNGQGKCALAAFRVMPSVKTANAAFVFPPEWEWIIQFAFARPLPPGTSGDALTDFTAGTSDIGYKGRADNKATVRIARMCLIKTMAARDPLTLPSGAQLTYDEATEAIRAWLDTGPADVEVYDPNLPADLARMEVDLAATFAAGVPAVAAPVTLAPSPELIGIPDNVYKLINAALGTGKRHFVFHGPPGTGKTTLAEYVAEQIAGDDLSDGEAPYTLLTGSASWNSQDLVGGYQPLGPGRMGFIPGAMLRDFHKPIIIDELNRCPIDKVIGPLFSVLSGQSTSLPYRVQVENPASPCYRILPKPNPAKADHEFAPGSNWAMLCTLNQVDKTQLEQISFALSRRFTWIRIGIPEDPRAFVREMLAKLGLLRGANDAALPNPIADMWTIVNRHRELGGAPVIDFLRLASGIDDTIDFLAAPNAADQDTFILVMASTFLPLLDGISRAEAMECSAAISQAWGLPHVLAADVDRRFMDLAP</sequence>
<dbReference type="Proteomes" id="UP000000450">
    <property type="component" value="Chromosome"/>
</dbReference>
<dbReference type="Pfam" id="PF07728">
    <property type="entry name" value="AAA_5"/>
    <property type="match status" value="1"/>
</dbReference>
<keyword evidence="3" id="KW-1185">Reference proteome</keyword>
<gene>
    <name evidence="2" type="ordered locus">Dtpsy_3183</name>
</gene>
<feature type="domain" description="ATPase dynein-related AAA" evidence="1">
    <location>
        <begin position="310"/>
        <end position="473"/>
    </location>
</feature>
<dbReference type="SUPFAM" id="SSF52540">
    <property type="entry name" value="P-loop containing nucleoside triphosphate hydrolases"/>
    <property type="match status" value="1"/>
</dbReference>
<evidence type="ECO:0000313" key="3">
    <source>
        <dbReference type="Proteomes" id="UP000000450"/>
    </source>
</evidence>
<organism evidence="2 3">
    <name type="scientific">Acidovorax ebreus (strain TPSY)</name>
    <name type="common">Diaphorobacter sp. (strain TPSY)</name>
    <dbReference type="NCBI Taxonomy" id="535289"/>
    <lineage>
        <taxon>Bacteria</taxon>
        <taxon>Pseudomonadati</taxon>
        <taxon>Pseudomonadota</taxon>
        <taxon>Betaproteobacteria</taxon>
        <taxon>Burkholderiales</taxon>
        <taxon>Comamonadaceae</taxon>
        <taxon>Diaphorobacter</taxon>
    </lineage>
</organism>
<dbReference type="GO" id="GO:0005524">
    <property type="term" value="F:ATP binding"/>
    <property type="evidence" value="ECO:0007669"/>
    <property type="project" value="InterPro"/>
</dbReference>
<proteinExistence type="predicted"/>